<dbReference type="Proteomes" id="UP000248790">
    <property type="component" value="Unassembled WGS sequence"/>
</dbReference>
<sequence length="101" mass="11642">MRDIDFINRQYEVSYNIDSTKGMDSARIAGLLNAKTVLNFLEGGQGTVHTQWGMVSKDSSFNWKLQEDQLVINDQSYTVEKLFKGYKLKSDAEMLIFRQQP</sequence>
<gene>
    <name evidence="1" type="ORF">LX87_04588</name>
</gene>
<evidence type="ECO:0000313" key="1">
    <source>
        <dbReference type="EMBL" id="RAJ93076.1"/>
    </source>
</evidence>
<name>A0A327WQX7_LARAB</name>
<organism evidence="1 2">
    <name type="scientific">Larkinella arboricola</name>
    <dbReference type="NCBI Taxonomy" id="643671"/>
    <lineage>
        <taxon>Bacteria</taxon>
        <taxon>Pseudomonadati</taxon>
        <taxon>Bacteroidota</taxon>
        <taxon>Cytophagia</taxon>
        <taxon>Cytophagales</taxon>
        <taxon>Spirosomataceae</taxon>
        <taxon>Larkinella</taxon>
    </lineage>
</organism>
<dbReference type="AlphaFoldDB" id="A0A327WQX7"/>
<reference evidence="1 2" key="1">
    <citation type="submission" date="2018-06" db="EMBL/GenBank/DDBJ databases">
        <title>Genomic Encyclopedia of Archaeal and Bacterial Type Strains, Phase II (KMG-II): from individual species to whole genera.</title>
        <authorList>
            <person name="Goeker M."/>
        </authorList>
    </citation>
    <scope>NUCLEOTIDE SEQUENCE [LARGE SCALE GENOMIC DNA]</scope>
    <source>
        <strain evidence="1 2">DSM 21851</strain>
    </source>
</reference>
<evidence type="ECO:0000313" key="2">
    <source>
        <dbReference type="Proteomes" id="UP000248790"/>
    </source>
</evidence>
<evidence type="ECO:0008006" key="3">
    <source>
        <dbReference type="Google" id="ProtNLM"/>
    </source>
</evidence>
<keyword evidence="2" id="KW-1185">Reference proteome</keyword>
<comment type="caution">
    <text evidence="1">The sequence shown here is derived from an EMBL/GenBank/DDBJ whole genome shotgun (WGS) entry which is preliminary data.</text>
</comment>
<dbReference type="EMBL" id="QLMC01000006">
    <property type="protein sequence ID" value="RAJ93076.1"/>
    <property type="molecule type" value="Genomic_DNA"/>
</dbReference>
<proteinExistence type="predicted"/>
<protein>
    <recommendedName>
        <fullName evidence="3">Lipocalin-like protein</fullName>
    </recommendedName>
</protein>
<accession>A0A327WQX7</accession>